<reference evidence="1 2" key="1">
    <citation type="journal article" date="2018" name="Nat. Genet.">
        <title>The Rosa genome provides new insights in the design of modern roses.</title>
        <authorList>
            <person name="Bendahmane M."/>
        </authorList>
    </citation>
    <scope>NUCLEOTIDE SEQUENCE [LARGE SCALE GENOMIC DNA]</scope>
    <source>
        <strain evidence="2">cv. Old Blush</strain>
    </source>
</reference>
<dbReference type="EMBL" id="PDCK01000043">
    <property type="protein sequence ID" value="PRQ34044.1"/>
    <property type="molecule type" value="Genomic_DNA"/>
</dbReference>
<organism evidence="1 2">
    <name type="scientific">Rosa chinensis</name>
    <name type="common">China rose</name>
    <dbReference type="NCBI Taxonomy" id="74649"/>
    <lineage>
        <taxon>Eukaryota</taxon>
        <taxon>Viridiplantae</taxon>
        <taxon>Streptophyta</taxon>
        <taxon>Embryophyta</taxon>
        <taxon>Tracheophyta</taxon>
        <taxon>Spermatophyta</taxon>
        <taxon>Magnoliopsida</taxon>
        <taxon>eudicotyledons</taxon>
        <taxon>Gunneridae</taxon>
        <taxon>Pentapetalae</taxon>
        <taxon>rosids</taxon>
        <taxon>fabids</taxon>
        <taxon>Rosales</taxon>
        <taxon>Rosaceae</taxon>
        <taxon>Rosoideae</taxon>
        <taxon>Rosoideae incertae sedis</taxon>
        <taxon>Rosa</taxon>
    </lineage>
</organism>
<dbReference type="Proteomes" id="UP000238479">
    <property type="component" value="Chromosome 5"/>
</dbReference>
<comment type="caution">
    <text evidence="1">The sequence shown here is derived from an EMBL/GenBank/DDBJ whole genome shotgun (WGS) entry which is preliminary data.</text>
</comment>
<evidence type="ECO:0000313" key="1">
    <source>
        <dbReference type="EMBL" id="PRQ34044.1"/>
    </source>
</evidence>
<keyword evidence="2" id="KW-1185">Reference proteome</keyword>
<name>A0A2P6QIQ1_ROSCH</name>
<evidence type="ECO:0000313" key="2">
    <source>
        <dbReference type="Proteomes" id="UP000238479"/>
    </source>
</evidence>
<protein>
    <submittedName>
        <fullName evidence="1">Uncharacterized protein</fullName>
    </submittedName>
</protein>
<accession>A0A2P6QIQ1</accession>
<dbReference type="AlphaFoldDB" id="A0A2P6QIQ1"/>
<gene>
    <name evidence="1" type="ORF">RchiOBHm_Chr5g0064461</name>
</gene>
<proteinExistence type="predicted"/>
<sequence length="74" mass="7908">MIIKNWGGFGFGGGGGGFGQNQELGSIPITELSILLTRRTQGPVDESGGRLLNPAPYCHTYLPICFQDQTPPMV</sequence>
<dbReference type="Gramene" id="PRQ34044">
    <property type="protein sequence ID" value="PRQ34044"/>
    <property type="gene ID" value="RchiOBHm_Chr5g0064461"/>
</dbReference>